<sequence>MAEKALEEMLELVKCPVCWVSPRDAHQCPKCSKAFCYGCIKVSLSHNGKCPYCRSPTETENLVRCPWLNDVCQMAAKAGESLRKCAVHHDKYMTHFDTINKKPACELCVSEIPKSNLNKHTIRSLDEAAQEKEKNIHDEIKNIEKETQNYWNNQLKMKRRISDFTQNQKDICLELRRNLDDQIKILQQHMSATANALNEIKVLIPKKLASEVTDASKNKVFEFLTGEWADSSETTDNDATFVLKIDDIRQLELETSPRHSKTMRVGDRDWYVDVGLLNQHRVGGWEGDDVEHLSVIIWQEESTRGTMSPPMSALIVAKDASNDLLELVLFDKFNDLRGFGRRLFLSMDQLLSSGTTKLEIEVLLGRRSPAFSLRLLRKMTQIAKEADKRMREICSETKSVFQHANQKILDIIREIRGNDLNLIATSLQLQLKEDYDSSGEEGQSSGLTKLPSSSSSLSLRHRNFATTGTKRQFPKLNIRLQEESDAAKTGSTEELSLAELDERLERATTSTVGSTSSSSEPSTKRTRGRRKRKN</sequence>
<keyword evidence="2 4" id="KW-0863">Zinc-finger</keyword>
<feature type="coiled-coil region" evidence="5">
    <location>
        <begin position="122"/>
        <end position="149"/>
    </location>
</feature>
<dbReference type="EMBL" id="OU015568">
    <property type="protein sequence ID" value="CAG5090613.1"/>
    <property type="molecule type" value="Genomic_DNA"/>
</dbReference>
<evidence type="ECO:0000256" key="5">
    <source>
        <dbReference type="SAM" id="Coils"/>
    </source>
</evidence>
<dbReference type="PROSITE" id="PS50089">
    <property type="entry name" value="ZF_RING_2"/>
    <property type="match status" value="1"/>
</dbReference>
<evidence type="ECO:0000256" key="1">
    <source>
        <dbReference type="ARBA" id="ARBA00022723"/>
    </source>
</evidence>
<evidence type="ECO:0000256" key="6">
    <source>
        <dbReference type="SAM" id="MobiDB-lite"/>
    </source>
</evidence>
<reference evidence="8 9" key="1">
    <citation type="submission" date="2021-04" db="EMBL/GenBank/DDBJ databases">
        <authorList>
            <person name="Bliznina A."/>
        </authorList>
    </citation>
    <scope>NUCLEOTIDE SEQUENCE [LARGE SCALE GENOMIC DNA]</scope>
</reference>
<dbReference type="InterPro" id="IPR001841">
    <property type="entry name" value="Znf_RING"/>
</dbReference>
<evidence type="ECO:0000313" key="8">
    <source>
        <dbReference type="EMBL" id="CAG5090613.1"/>
    </source>
</evidence>
<dbReference type="PANTHER" id="PTHR36754:SF2">
    <property type="entry name" value="E3 UBIQUITIN-PROTEIN LIGASE TRIM37"/>
    <property type="match status" value="1"/>
</dbReference>
<dbReference type="InterPro" id="IPR053003">
    <property type="entry name" value="TRIM_RBCC_E3_ubiq-ligases"/>
</dbReference>
<evidence type="ECO:0000313" key="9">
    <source>
        <dbReference type="Proteomes" id="UP001158576"/>
    </source>
</evidence>
<dbReference type="InterPro" id="IPR013083">
    <property type="entry name" value="Znf_RING/FYVE/PHD"/>
</dbReference>
<evidence type="ECO:0000256" key="2">
    <source>
        <dbReference type="ARBA" id="ARBA00022771"/>
    </source>
</evidence>
<protein>
    <submittedName>
        <fullName evidence="8">Oidioi.mRNA.OKI2018_I69.PAR.g12664.t1.cds</fullName>
    </submittedName>
</protein>
<gene>
    <name evidence="8" type="ORF">OKIOD_LOCUS4222</name>
</gene>
<feature type="compositionally biased region" description="Basic residues" evidence="6">
    <location>
        <begin position="524"/>
        <end position="534"/>
    </location>
</feature>
<accession>A0ABN7S6J1</accession>
<keyword evidence="5" id="KW-0175">Coiled coil</keyword>
<evidence type="ECO:0000259" key="7">
    <source>
        <dbReference type="PROSITE" id="PS50089"/>
    </source>
</evidence>
<organism evidence="8 9">
    <name type="scientific">Oikopleura dioica</name>
    <name type="common">Tunicate</name>
    <dbReference type="NCBI Taxonomy" id="34765"/>
    <lineage>
        <taxon>Eukaryota</taxon>
        <taxon>Metazoa</taxon>
        <taxon>Chordata</taxon>
        <taxon>Tunicata</taxon>
        <taxon>Appendicularia</taxon>
        <taxon>Copelata</taxon>
        <taxon>Oikopleuridae</taxon>
        <taxon>Oikopleura</taxon>
    </lineage>
</organism>
<keyword evidence="3" id="KW-0862">Zinc</keyword>
<evidence type="ECO:0000256" key="3">
    <source>
        <dbReference type="ARBA" id="ARBA00022833"/>
    </source>
</evidence>
<feature type="region of interest" description="Disordered" evidence="6">
    <location>
        <begin position="482"/>
        <end position="534"/>
    </location>
</feature>
<name>A0ABN7S6J1_OIKDI</name>
<feature type="region of interest" description="Disordered" evidence="6">
    <location>
        <begin position="435"/>
        <end position="458"/>
    </location>
</feature>
<dbReference type="Gene3D" id="3.30.40.10">
    <property type="entry name" value="Zinc/RING finger domain, C3HC4 (zinc finger)"/>
    <property type="match status" value="1"/>
</dbReference>
<dbReference type="PANTHER" id="PTHR36754">
    <property type="entry name" value="E3 UBIQUITIN-PROTEIN LIGASE TRIM37"/>
    <property type="match status" value="1"/>
</dbReference>
<keyword evidence="1" id="KW-0479">Metal-binding</keyword>
<evidence type="ECO:0000256" key="4">
    <source>
        <dbReference type="PROSITE-ProRule" id="PRU00175"/>
    </source>
</evidence>
<feature type="compositionally biased region" description="Low complexity" evidence="6">
    <location>
        <begin position="444"/>
        <end position="458"/>
    </location>
</feature>
<keyword evidence="9" id="KW-1185">Reference proteome</keyword>
<feature type="domain" description="RING-type" evidence="7">
    <location>
        <begin position="15"/>
        <end position="54"/>
    </location>
</feature>
<dbReference type="SUPFAM" id="SSF57850">
    <property type="entry name" value="RING/U-box"/>
    <property type="match status" value="1"/>
</dbReference>
<proteinExistence type="predicted"/>
<dbReference type="CDD" id="cd16619">
    <property type="entry name" value="mRING-HC-C4C4_TRIM37_C-VIII"/>
    <property type="match status" value="1"/>
</dbReference>
<dbReference type="Proteomes" id="UP001158576">
    <property type="component" value="Chromosome PAR"/>
</dbReference>
<feature type="compositionally biased region" description="Low complexity" evidence="6">
    <location>
        <begin position="508"/>
        <end position="521"/>
    </location>
</feature>